<feature type="region of interest" description="Disordered" evidence="1">
    <location>
        <begin position="247"/>
        <end position="269"/>
    </location>
</feature>
<feature type="region of interest" description="Disordered" evidence="1">
    <location>
        <begin position="80"/>
        <end position="141"/>
    </location>
</feature>
<evidence type="ECO:0000256" key="1">
    <source>
        <dbReference type="SAM" id="MobiDB-lite"/>
    </source>
</evidence>
<evidence type="ECO:0000313" key="3">
    <source>
        <dbReference type="EMBL" id="CAL4796662.1"/>
    </source>
</evidence>
<dbReference type="OrthoDB" id="10684752at2759"/>
<gene>
    <name evidence="2" type="ORF">C1SCF055_LOCUS34717</name>
</gene>
<comment type="caution">
    <text evidence="2">The sequence shown here is derived from an EMBL/GenBank/DDBJ whole genome shotgun (WGS) entry which is preliminary data.</text>
</comment>
<dbReference type="EMBL" id="CAMXCT010004502">
    <property type="protein sequence ID" value="CAI4009350.1"/>
    <property type="molecule type" value="Genomic_DNA"/>
</dbReference>
<dbReference type="EMBL" id="CAMXCT030004502">
    <property type="protein sequence ID" value="CAL4796662.1"/>
    <property type="molecule type" value="Genomic_DNA"/>
</dbReference>
<accession>A0A9P1DFM9</accession>
<dbReference type="AlphaFoldDB" id="A0A9P1DFM9"/>
<protein>
    <submittedName>
        <fullName evidence="2">Uncharacterized protein</fullName>
    </submittedName>
</protein>
<proteinExistence type="predicted"/>
<dbReference type="Proteomes" id="UP001152797">
    <property type="component" value="Unassembled WGS sequence"/>
</dbReference>
<name>A0A9P1DFM9_9DINO</name>
<evidence type="ECO:0000313" key="4">
    <source>
        <dbReference type="Proteomes" id="UP001152797"/>
    </source>
</evidence>
<reference evidence="3 4" key="2">
    <citation type="submission" date="2024-05" db="EMBL/GenBank/DDBJ databases">
        <authorList>
            <person name="Chen Y."/>
            <person name="Shah S."/>
            <person name="Dougan E. K."/>
            <person name="Thang M."/>
            <person name="Chan C."/>
        </authorList>
    </citation>
    <scope>NUCLEOTIDE SEQUENCE [LARGE SCALE GENOMIC DNA]</scope>
</reference>
<dbReference type="EMBL" id="CAMXCT020004502">
    <property type="protein sequence ID" value="CAL1162725.1"/>
    <property type="molecule type" value="Genomic_DNA"/>
</dbReference>
<feature type="compositionally biased region" description="Acidic residues" evidence="1">
    <location>
        <begin position="250"/>
        <end position="260"/>
    </location>
</feature>
<evidence type="ECO:0000313" key="2">
    <source>
        <dbReference type="EMBL" id="CAI4009350.1"/>
    </source>
</evidence>
<sequence>MDQPSCDYGAAPRTAPSGAQRPNARPNWWGPATRAQSAGDPSVPLTAPVSQVEVMFHHQYTAAAPPLPMDDVRALLASEPTPGWVKPQRPRPRLVGRMAPPSRGSGRRPKRPAPRRKSPGKPIRPEPQAEVVTEDEAPKTQRFAETLTRPGLPPGLGVHEEHTEGGVQNDIALHVAEKIRQLQAQNSKDFIWVIIESCRDCAHHDSSLRHDETAYKSRCQKLTESILEKFPEGVHVDVLAEPLATSSEADGVDAEVEQTDADPAPKAPPGPNYRIGSLEVYMCCMSPLRPWGAAPLSKRGFGANIFGLCISSKLKSRAWPSNEAVLKRMSLSMPQVPVEVLVRNDLGFPIPGVALSVFCAEQQVAQNSTDQTGSVHLLVPLFAPVTLRAERVTPALHMERQEKILEIMAPDTQITFIAETCVQLWQLETEKELIVYCRDPRMDMEIAVQPIPDLVPFVGSLEYNSGETVRADADGFIRTLGDPLADADFVSCNGWRSCSVGAKSVQVQGTGRLVEVGRLGTPIAQISLVTCCCASSIPNARVSVNGVHFGLTDLGPVSCSLRMGDHQLLVEHSFLPSQGLNLPLKIQGATTCGIPVEFPLDRLRFLCTAAPGTRTPSAGCQGTSDLWLVGGDLAQWRCTRGAPAMDAEVWLWDGELRHAEHTLAVQAGALSRHGWGLKDQSGSSRSSEDGGTCPFTEALANPVANIGPWQVVLQCAPASTTNSCVVTRLARLANGDAPALWLARLVAAPDAEAASVAPCLHVHSTCCSTGAAGVSVSLNGTPVGEIGENGELKLPNARGSCRVGIQGVPSCLLPGSTNEYLAHFHCSKRMDLELACLVWVYSWHPEADEDEDQDEVNQDAMAMVFVCSNVEQIPDEARAVVGRLSCPQAEEPEIILEGQSLGPVLLRRSWLFAHGNCLVSQLSLDVVAPPGYVYEARSPSPLQQRHQEGSRGK</sequence>
<keyword evidence="4" id="KW-1185">Reference proteome</keyword>
<feature type="region of interest" description="Disordered" evidence="1">
    <location>
        <begin position="1"/>
        <end position="45"/>
    </location>
</feature>
<feature type="compositionally biased region" description="Basic residues" evidence="1">
    <location>
        <begin position="105"/>
        <end position="119"/>
    </location>
</feature>
<reference evidence="2" key="1">
    <citation type="submission" date="2022-10" db="EMBL/GenBank/DDBJ databases">
        <authorList>
            <person name="Chen Y."/>
            <person name="Dougan E. K."/>
            <person name="Chan C."/>
            <person name="Rhodes N."/>
            <person name="Thang M."/>
        </authorList>
    </citation>
    <scope>NUCLEOTIDE SEQUENCE</scope>
</reference>
<organism evidence="2">
    <name type="scientific">Cladocopium goreaui</name>
    <dbReference type="NCBI Taxonomy" id="2562237"/>
    <lineage>
        <taxon>Eukaryota</taxon>
        <taxon>Sar</taxon>
        <taxon>Alveolata</taxon>
        <taxon>Dinophyceae</taxon>
        <taxon>Suessiales</taxon>
        <taxon>Symbiodiniaceae</taxon>
        <taxon>Cladocopium</taxon>
    </lineage>
</organism>